<evidence type="ECO:0000256" key="3">
    <source>
        <dbReference type="ARBA" id="ARBA00022475"/>
    </source>
</evidence>
<evidence type="ECO:0000313" key="10">
    <source>
        <dbReference type="Proteomes" id="UP000291832"/>
    </source>
</evidence>
<feature type="transmembrane region" description="Helical" evidence="7">
    <location>
        <begin position="119"/>
        <end position="138"/>
    </location>
</feature>
<protein>
    <submittedName>
        <fullName evidence="9">NitT/TauT family transport system permease protein</fullName>
    </submittedName>
</protein>
<dbReference type="PANTHER" id="PTHR30151:SF0">
    <property type="entry name" value="ABC TRANSPORTER PERMEASE PROTEIN MJ0413-RELATED"/>
    <property type="match status" value="1"/>
</dbReference>
<evidence type="ECO:0000256" key="2">
    <source>
        <dbReference type="ARBA" id="ARBA00022448"/>
    </source>
</evidence>
<dbReference type="FunFam" id="1.10.3720.10:FF:000003">
    <property type="entry name" value="Aliphatic sulfonate ABC transporter permease"/>
    <property type="match status" value="1"/>
</dbReference>
<name>A0A4Q7TXP7_9MICO</name>
<feature type="transmembrane region" description="Helical" evidence="7">
    <location>
        <begin position="21"/>
        <end position="44"/>
    </location>
</feature>
<comment type="subcellular location">
    <subcellularLocation>
        <location evidence="1 7">Cell membrane</location>
        <topology evidence="1 7">Multi-pass membrane protein</topology>
    </subcellularLocation>
</comment>
<accession>A0A4Q7TXP7</accession>
<keyword evidence="2 7" id="KW-0813">Transport</keyword>
<dbReference type="InterPro" id="IPR000515">
    <property type="entry name" value="MetI-like"/>
</dbReference>
<keyword evidence="10" id="KW-1185">Reference proteome</keyword>
<dbReference type="GO" id="GO:0042918">
    <property type="term" value="P:alkanesulfonate transmembrane transport"/>
    <property type="evidence" value="ECO:0007669"/>
    <property type="project" value="UniProtKB-ARBA"/>
</dbReference>
<keyword evidence="4 7" id="KW-0812">Transmembrane</keyword>
<evidence type="ECO:0000256" key="7">
    <source>
        <dbReference type="RuleBase" id="RU363032"/>
    </source>
</evidence>
<sequence length="273" mass="29964">MTSPSPVATRPRRRLRIGDRLSRPAYVGTAVATFVVLIAVWWLVSATGLVDPMFLPGPGAVLGALAEQAASGELWADIGVSSFRILVGFSLATVMAVPIGTLMGVNARIEAALEPLMDFIRYMPVVAFVPLTIVWVGIDESQKFLIIWMGTFFQQVLMVADAVRRTPRTLVRLGETLGLSWAQLLTRIVVPAALPRIWDALRITLGWAWTWLVVAELVAASSGMGFRITVAQRFFETDLIIGYVFVLGMLGLILDQLMRAAGRRMFAYQEGRA</sequence>
<proteinExistence type="inferred from homology"/>
<evidence type="ECO:0000256" key="6">
    <source>
        <dbReference type="ARBA" id="ARBA00023136"/>
    </source>
</evidence>
<evidence type="ECO:0000256" key="1">
    <source>
        <dbReference type="ARBA" id="ARBA00004651"/>
    </source>
</evidence>
<keyword evidence="3" id="KW-1003">Cell membrane</keyword>
<comment type="similarity">
    <text evidence="7">Belongs to the binding-protein-dependent transport system permease family.</text>
</comment>
<feature type="domain" description="ABC transmembrane type-1" evidence="8">
    <location>
        <begin position="78"/>
        <end position="258"/>
    </location>
</feature>
<evidence type="ECO:0000259" key="8">
    <source>
        <dbReference type="PROSITE" id="PS50928"/>
    </source>
</evidence>
<dbReference type="EMBL" id="SHKI01000004">
    <property type="protein sequence ID" value="RZT65996.1"/>
    <property type="molecule type" value="Genomic_DNA"/>
</dbReference>
<dbReference type="InterPro" id="IPR035906">
    <property type="entry name" value="MetI-like_sf"/>
</dbReference>
<reference evidence="9 10" key="1">
    <citation type="journal article" date="2015" name="Stand. Genomic Sci.">
        <title>Genomic Encyclopedia of Bacterial and Archaeal Type Strains, Phase III: the genomes of soil and plant-associated and newly described type strains.</title>
        <authorList>
            <person name="Whitman W.B."/>
            <person name="Woyke T."/>
            <person name="Klenk H.P."/>
            <person name="Zhou Y."/>
            <person name="Lilburn T.G."/>
            <person name="Beck B.J."/>
            <person name="De Vos P."/>
            <person name="Vandamme P."/>
            <person name="Eisen J.A."/>
            <person name="Garrity G."/>
            <person name="Hugenholtz P."/>
            <person name="Kyrpides N.C."/>
        </authorList>
    </citation>
    <scope>NUCLEOTIDE SEQUENCE [LARGE SCALE GENOMIC DNA]</scope>
    <source>
        <strain evidence="9 10">RF6</strain>
    </source>
</reference>
<dbReference type="RefSeq" id="WP_198677485.1">
    <property type="nucleotide sequence ID" value="NZ_QYAG01000001.1"/>
</dbReference>
<evidence type="ECO:0000256" key="4">
    <source>
        <dbReference type="ARBA" id="ARBA00022692"/>
    </source>
</evidence>
<gene>
    <name evidence="9" type="ORF">EV139_1420</name>
</gene>
<feature type="transmembrane region" description="Helical" evidence="7">
    <location>
        <begin position="240"/>
        <end position="258"/>
    </location>
</feature>
<dbReference type="Proteomes" id="UP000291832">
    <property type="component" value="Unassembled WGS sequence"/>
</dbReference>
<dbReference type="AlphaFoldDB" id="A0A4Q7TXP7"/>
<dbReference type="SUPFAM" id="SSF161098">
    <property type="entry name" value="MetI-like"/>
    <property type="match status" value="1"/>
</dbReference>
<dbReference type="PANTHER" id="PTHR30151">
    <property type="entry name" value="ALKANE SULFONATE ABC TRANSPORTER-RELATED, MEMBRANE SUBUNIT"/>
    <property type="match status" value="1"/>
</dbReference>
<keyword evidence="6 7" id="KW-0472">Membrane</keyword>
<feature type="transmembrane region" description="Helical" evidence="7">
    <location>
        <begin position="206"/>
        <end position="228"/>
    </location>
</feature>
<feature type="transmembrane region" description="Helical" evidence="7">
    <location>
        <begin position="85"/>
        <end position="107"/>
    </location>
</feature>
<dbReference type="PROSITE" id="PS50928">
    <property type="entry name" value="ABC_TM1"/>
    <property type="match status" value="1"/>
</dbReference>
<organism evidence="9 10">
    <name type="scientific">Leucobacter luti</name>
    <dbReference type="NCBI Taxonomy" id="340320"/>
    <lineage>
        <taxon>Bacteria</taxon>
        <taxon>Bacillati</taxon>
        <taxon>Actinomycetota</taxon>
        <taxon>Actinomycetes</taxon>
        <taxon>Micrococcales</taxon>
        <taxon>Microbacteriaceae</taxon>
        <taxon>Leucobacter</taxon>
    </lineage>
</organism>
<feature type="transmembrane region" description="Helical" evidence="7">
    <location>
        <begin position="144"/>
        <end position="163"/>
    </location>
</feature>
<evidence type="ECO:0000256" key="5">
    <source>
        <dbReference type="ARBA" id="ARBA00022989"/>
    </source>
</evidence>
<dbReference type="Gene3D" id="1.10.3720.10">
    <property type="entry name" value="MetI-like"/>
    <property type="match status" value="1"/>
</dbReference>
<evidence type="ECO:0000313" key="9">
    <source>
        <dbReference type="EMBL" id="RZT65996.1"/>
    </source>
</evidence>
<dbReference type="Pfam" id="PF00528">
    <property type="entry name" value="BPD_transp_1"/>
    <property type="match status" value="1"/>
</dbReference>
<keyword evidence="5 7" id="KW-1133">Transmembrane helix</keyword>
<dbReference type="GO" id="GO:0005886">
    <property type="term" value="C:plasma membrane"/>
    <property type="evidence" value="ECO:0007669"/>
    <property type="project" value="UniProtKB-SubCell"/>
</dbReference>
<dbReference type="CDD" id="cd06261">
    <property type="entry name" value="TM_PBP2"/>
    <property type="match status" value="1"/>
</dbReference>
<comment type="caution">
    <text evidence="9">The sequence shown here is derived from an EMBL/GenBank/DDBJ whole genome shotgun (WGS) entry which is preliminary data.</text>
</comment>